<proteinExistence type="predicted"/>
<dbReference type="EMBL" id="SLVM01000026">
    <property type="protein sequence ID" value="TCM78370.1"/>
    <property type="molecule type" value="Genomic_DNA"/>
</dbReference>
<keyword evidence="2" id="KW-1185">Reference proteome</keyword>
<organism evidence="1 2">
    <name type="scientific">Rhodovulum steppense</name>
    <dbReference type="NCBI Taxonomy" id="540251"/>
    <lineage>
        <taxon>Bacteria</taxon>
        <taxon>Pseudomonadati</taxon>
        <taxon>Pseudomonadota</taxon>
        <taxon>Alphaproteobacteria</taxon>
        <taxon>Rhodobacterales</taxon>
        <taxon>Paracoccaceae</taxon>
        <taxon>Rhodovulum</taxon>
    </lineage>
</organism>
<dbReference type="AlphaFoldDB" id="A0A4R1YLU2"/>
<gene>
    <name evidence="1" type="ORF">EV216_12647</name>
</gene>
<reference evidence="1 2" key="1">
    <citation type="submission" date="2019-03" db="EMBL/GenBank/DDBJ databases">
        <title>Genomic Encyclopedia of Type Strains, Phase IV (KMG-IV): sequencing the most valuable type-strain genomes for metagenomic binning, comparative biology and taxonomic classification.</title>
        <authorList>
            <person name="Goeker M."/>
        </authorList>
    </citation>
    <scope>NUCLEOTIDE SEQUENCE [LARGE SCALE GENOMIC DNA]</scope>
    <source>
        <strain evidence="1 2">DSM 21153</strain>
    </source>
</reference>
<name>A0A4R1YLU2_9RHOB</name>
<comment type="caution">
    <text evidence="1">The sequence shown here is derived from an EMBL/GenBank/DDBJ whole genome shotgun (WGS) entry which is preliminary data.</text>
</comment>
<dbReference type="Proteomes" id="UP000295277">
    <property type="component" value="Unassembled WGS sequence"/>
</dbReference>
<dbReference type="OrthoDB" id="9816043at2"/>
<protein>
    <submittedName>
        <fullName evidence="1">Uncharacterized protein</fullName>
    </submittedName>
</protein>
<accession>A0A4R1YLU2</accession>
<dbReference type="RefSeq" id="WP_132696323.1">
    <property type="nucleotide sequence ID" value="NZ_SLVM01000026.1"/>
</dbReference>
<sequence>MNKGIRMGDRLKTAGAGNLFVMSGAPGIATLPRKDGGLRGGIRGMDILDPVPGEGKAPATPRADIACRVAEDVRGVRRGTVSVPCPGPTGGAIRVEAISRFGHEVQKAFRV</sequence>
<evidence type="ECO:0000313" key="2">
    <source>
        <dbReference type="Proteomes" id="UP000295277"/>
    </source>
</evidence>
<evidence type="ECO:0000313" key="1">
    <source>
        <dbReference type="EMBL" id="TCM78370.1"/>
    </source>
</evidence>